<keyword evidence="1" id="KW-0472">Membrane</keyword>
<protein>
    <submittedName>
        <fullName evidence="2">Uncharacterized protein</fullName>
    </submittedName>
</protein>
<keyword evidence="1" id="KW-0812">Transmembrane</keyword>
<sequence length="212" mass="24541">MKDIEAKREARRRKILENADRRLKKITGVEDKNTVAEIDAIAKNLHYNESSVGQEINGILSTHSWSQETGDDLEIRTLYNNITAQENSVPKLEVRVAQKGWHQFYIFILPILLSLGLASCNLLKVDPETIYLNRIFLPLIAFEIINFYGGAQQDSSTSSLIASLLVTNRNNYLSTYFRYTSIFFHIFQDVLIYFFVFIVSHTFMNIIFFPKF</sequence>
<keyword evidence="1" id="KW-1133">Transmembrane helix</keyword>
<evidence type="ECO:0000313" key="3">
    <source>
        <dbReference type="Proteomes" id="UP001152888"/>
    </source>
</evidence>
<comment type="caution">
    <text evidence="2">The sequence shown here is derived from an EMBL/GenBank/DDBJ whole genome shotgun (WGS) entry which is preliminary data.</text>
</comment>
<keyword evidence="3" id="KW-1185">Reference proteome</keyword>
<dbReference type="Proteomes" id="UP001152888">
    <property type="component" value="Unassembled WGS sequence"/>
</dbReference>
<organism evidence="2 3">
    <name type="scientific">Acanthoscelides obtectus</name>
    <name type="common">Bean weevil</name>
    <name type="synonym">Bruchus obtectus</name>
    <dbReference type="NCBI Taxonomy" id="200917"/>
    <lineage>
        <taxon>Eukaryota</taxon>
        <taxon>Metazoa</taxon>
        <taxon>Ecdysozoa</taxon>
        <taxon>Arthropoda</taxon>
        <taxon>Hexapoda</taxon>
        <taxon>Insecta</taxon>
        <taxon>Pterygota</taxon>
        <taxon>Neoptera</taxon>
        <taxon>Endopterygota</taxon>
        <taxon>Coleoptera</taxon>
        <taxon>Polyphaga</taxon>
        <taxon>Cucujiformia</taxon>
        <taxon>Chrysomeloidea</taxon>
        <taxon>Chrysomelidae</taxon>
        <taxon>Bruchinae</taxon>
        <taxon>Bruchini</taxon>
        <taxon>Acanthoscelides</taxon>
    </lineage>
</organism>
<dbReference type="EMBL" id="CAKOFQ010007739">
    <property type="protein sequence ID" value="CAH2007237.1"/>
    <property type="molecule type" value="Genomic_DNA"/>
</dbReference>
<name>A0A9P0M1A8_ACAOB</name>
<evidence type="ECO:0000256" key="1">
    <source>
        <dbReference type="SAM" id="Phobius"/>
    </source>
</evidence>
<accession>A0A9P0M1A8</accession>
<dbReference type="OrthoDB" id="6760135at2759"/>
<reference evidence="2" key="1">
    <citation type="submission" date="2022-03" db="EMBL/GenBank/DDBJ databases">
        <authorList>
            <person name="Sayadi A."/>
        </authorList>
    </citation>
    <scope>NUCLEOTIDE SEQUENCE</scope>
</reference>
<feature type="transmembrane region" description="Helical" evidence="1">
    <location>
        <begin position="190"/>
        <end position="209"/>
    </location>
</feature>
<proteinExistence type="predicted"/>
<feature type="transmembrane region" description="Helical" evidence="1">
    <location>
        <begin position="104"/>
        <end position="124"/>
    </location>
</feature>
<feature type="transmembrane region" description="Helical" evidence="1">
    <location>
        <begin position="130"/>
        <end position="149"/>
    </location>
</feature>
<dbReference type="AlphaFoldDB" id="A0A9P0M1A8"/>
<evidence type="ECO:0000313" key="2">
    <source>
        <dbReference type="EMBL" id="CAH2007237.1"/>
    </source>
</evidence>
<gene>
    <name evidence="2" type="ORF">ACAOBT_LOCUS29545</name>
</gene>